<organism evidence="1 2">
    <name type="scientific">Streptomyces kaniharaensis</name>
    <dbReference type="NCBI Taxonomy" id="212423"/>
    <lineage>
        <taxon>Bacteria</taxon>
        <taxon>Bacillati</taxon>
        <taxon>Actinomycetota</taxon>
        <taxon>Actinomycetes</taxon>
        <taxon>Kitasatosporales</taxon>
        <taxon>Streptomycetaceae</taxon>
        <taxon>Streptomyces</taxon>
    </lineage>
</organism>
<keyword evidence="2" id="KW-1185">Reference proteome</keyword>
<reference evidence="1 2" key="1">
    <citation type="submission" date="2019-09" db="EMBL/GenBank/DDBJ databases">
        <title>Genome Sequences of Streptomyces kaniharaensis ATCC 21070.</title>
        <authorList>
            <person name="Zhu W."/>
            <person name="De Crecy-Lagard V."/>
            <person name="Richards N.G."/>
        </authorList>
    </citation>
    <scope>NUCLEOTIDE SEQUENCE [LARGE SCALE GENOMIC DNA]</scope>
    <source>
        <strain evidence="1 2">SF-557</strain>
    </source>
</reference>
<sequence>MLRWAWHAYVDNHQPARRRRQQQRAALMAGRMTPEAELADVVQMIQTRLEQIAADPSMEELSPEIYAENVVKRLKDAFISMPLAYGVLAGLEPYLDCLTAPGYDPLRNLCDSVLKVAVASYRRNGIAVPDASDLRLRIYADWWPVPKTSSFPNPFLGMIWVEDRCDGACCQVADERKRAHLQTLCVTVTPAKFDADTLAALPIVLFHECVSHVLQGPLGPNRKMPDPNSSFAEGLMDRVALQVFEDALAGMPPYDQMPLLCYEHKSSFFTHIGRKLYQARHDEKGVSPEYEFAAAARAEGVEVADLLIHAFSRLRISDPLAAFLRLACALNVSDVPPVSRDLLVAELAWGLSPDAPESVQANILTALRRFTADQDVHALVDSSSTQ</sequence>
<accession>A0A6N7L470</accession>
<proteinExistence type="predicted"/>
<evidence type="ECO:0000313" key="2">
    <source>
        <dbReference type="Proteomes" id="UP000450000"/>
    </source>
</evidence>
<dbReference type="EMBL" id="WBOF01000005">
    <property type="protein sequence ID" value="MQS17637.1"/>
    <property type="molecule type" value="Genomic_DNA"/>
</dbReference>
<dbReference type="RefSeq" id="WP_153470920.1">
    <property type="nucleotide sequence ID" value="NZ_WBOF01000005.1"/>
</dbReference>
<dbReference type="AlphaFoldDB" id="A0A6N7L470"/>
<gene>
    <name evidence="1" type="ORF">F7Q99_36980</name>
</gene>
<name>A0A6N7L470_9ACTN</name>
<dbReference type="OrthoDB" id="3404690at2"/>
<protein>
    <submittedName>
        <fullName evidence="1">Uncharacterized protein</fullName>
    </submittedName>
</protein>
<dbReference type="Proteomes" id="UP000450000">
    <property type="component" value="Unassembled WGS sequence"/>
</dbReference>
<comment type="caution">
    <text evidence="1">The sequence shown here is derived from an EMBL/GenBank/DDBJ whole genome shotgun (WGS) entry which is preliminary data.</text>
</comment>
<evidence type="ECO:0000313" key="1">
    <source>
        <dbReference type="EMBL" id="MQS17637.1"/>
    </source>
</evidence>